<keyword evidence="2" id="KW-0677">Repeat</keyword>
<dbReference type="GO" id="GO:0000109">
    <property type="term" value="C:nucleotide-excision repair complex"/>
    <property type="evidence" value="ECO:0007669"/>
    <property type="project" value="TreeGrafter"/>
</dbReference>
<evidence type="ECO:0000313" key="7">
    <source>
        <dbReference type="EMBL" id="OCL06249.1"/>
    </source>
</evidence>
<keyword evidence="4" id="KW-0234">DNA repair</keyword>
<dbReference type="InterPro" id="IPR036322">
    <property type="entry name" value="WD40_repeat_dom_sf"/>
</dbReference>
<dbReference type="EMBL" id="KV750105">
    <property type="protein sequence ID" value="OCL06249.1"/>
    <property type="molecule type" value="Genomic_DNA"/>
</dbReference>
<dbReference type="SUPFAM" id="SSF50978">
    <property type="entry name" value="WD40 repeat-like"/>
    <property type="match status" value="1"/>
</dbReference>
<feature type="repeat" description="WD" evidence="5">
    <location>
        <begin position="55"/>
        <end position="97"/>
    </location>
</feature>
<evidence type="ECO:0000256" key="5">
    <source>
        <dbReference type="PROSITE-ProRule" id="PRU00221"/>
    </source>
</evidence>
<organism evidence="7 8">
    <name type="scientific">Glonium stellatum</name>
    <dbReference type="NCBI Taxonomy" id="574774"/>
    <lineage>
        <taxon>Eukaryota</taxon>
        <taxon>Fungi</taxon>
        <taxon>Dikarya</taxon>
        <taxon>Ascomycota</taxon>
        <taxon>Pezizomycotina</taxon>
        <taxon>Dothideomycetes</taxon>
        <taxon>Pleosporomycetidae</taxon>
        <taxon>Gloniales</taxon>
        <taxon>Gloniaceae</taxon>
        <taxon>Glonium</taxon>
    </lineage>
</organism>
<dbReference type="PROSITE" id="PS00678">
    <property type="entry name" value="WD_REPEATS_1"/>
    <property type="match status" value="3"/>
</dbReference>
<dbReference type="InterPro" id="IPR019775">
    <property type="entry name" value="WD40_repeat_CS"/>
</dbReference>
<dbReference type="AlphaFoldDB" id="A0A8E2EWP0"/>
<dbReference type="OrthoDB" id="361494at2759"/>
<dbReference type="Gene3D" id="2.130.10.10">
    <property type="entry name" value="YVTN repeat-like/Quinoprotein amine dehydrogenase"/>
    <property type="match status" value="1"/>
</dbReference>
<dbReference type="PANTHER" id="PTHR46202:SF1">
    <property type="entry name" value="DNA EXCISION REPAIR PROTEIN ERCC-8"/>
    <property type="match status" value="1"/>
</dbReference>
<gene>
    <name evidence="7" type="ORF">AOQ84DRAFT_297373</name>
</gene>
<evidence type="ECO:0000313" key="8">
    <source>
        <dbReference type="Proteomes" id="UP000250140"/>
    </source>
</evidence>
<dbReference type="GO" id="GO:0043161">
    <property type="term" value="P:proteasome-mediated ubiquitin-dependent protein catabolic process"/>
    <property type="evidence" value="ECO:0007669"/>
    <property type="project" value="TreeGrafter"/>
</dbReference>
<evidence type="ECO:0000256" key="2">
    <source>
        <dbReference type="ARBA" id="ARBA00022737"/>
    </source>
</evidence>
<evidence type="ECO:0000256" key="3">
    <source>
        <dbReference type="ARBA" id="ARBA00022763"/>
    </source>
</evidence>
<dbReference type="Pfam" id="PF00400">
    <property type="entry name" value="WD40"/>
    <property type="match status" value="4"/>
</dbReference>
<keyword evidence="3" id="KW-0227">DNA damage</keyword>
<evidence type="ECO:0000256" key="1">
    <source>
        <dbReference type="ARBA" id="ARBA00022574"/>
    </source>
</evidence>
<feature type="compositionally biased region" description="Basic and acidic residues" evidence="6">
    <location>
        <begin position="424"/>
        <end position="435"/>
    </location>
</feature>
<dbReference type="GO" id="GO:0000209">
    <property type="term" value="P:protein polyubiquitination"/>
    <property type="evidence" value="ECO:0007669"/>
    <property type="project" value="TreeGrafter"/>
</dbReference>
<dbReference type="PANTHER" id="PTHR46202">
    <property type="entry name" value="DNA EXCISION REPAIR PROTEIN ERCC-8"/>
    <property type="match status" value="1"/>
</dbReference>
<dbReference type="PRINTS" id="PR00320">
    <property type="entry name" value="GPROTEINBRPT"/>
</dbReference>
<dbReference type="SMART" id="SM00320">
    <property type="entry name" value="WD40"/>
    <property type="match status" value="5"/>
</dbReference>
<feature type="repeat" description="WD" evidence="5">
    <location>
        <begin position="263"/>
        <end position="304"/>
    </location>
</feature>
<reference evidence="7 8" key="1">
    <citation type="journal article" date="2016" name="Nat. Commun.">
        <title>Ectomycorrhizal ecology is imprinted in the genome of the dominant symbiotic fungus Cenococcum geophilum.</title>
        <authorList>
            <consortium name="DOE Joint Genome Institute"/>
            <person name="Peter M."/>
            <person name="Kohler A."/>
            <person name="Ohm R.A."/>
            <person name="Kuo A."/>
            <person name="Krutzmann J."/>
            <person name="Morin E."/>
            <person name="Arend M."/>
            <person name="Barry K.W."/>
            <person name="Binder M."/>
            <person name="Choi C."/>
            <person name="Clum A."/>
            <person name="Copeland A."/>
            <person name="Grisel N."/>
            <person name="Haridas S."/>
            <person name="Kipfer T."/>
            <person name="LaButti K."/>
            <person name="Lindquist E."/>
            <person name="Lipzen A."/>
            <person name="Maire R."/>
            <person name="Meier B."/>
            <person name="Mihaltcheva S."/>
            <person name="Molinier V."/>
            <person name="Murat C."/>
            <person name="Poggeler S."/>
            <person name="Quandt C.A."/>
            <person name="Sperisen C."/>
            <person name="Tritt A."/>
            <person name="Tisserant E."/>
            <person name="Crous P.W."/>
            <person name="Henrissat B."/>
            <person name="Nehls U."/>
            <person name="Egli S."/>
            <person name="Spatafora J.W."/>
            <person name="Grigoriev I.V."/>
            <person name="Martin F.M."/>
        </authorList>
    </citation>
    <scope>NUCLEOTIDE SEQUENCE [LARGE SCALE GENOMIC DNA]</scope>
    <source>
        <strain evidence="7 8">CBS 207.34</strain>
    </source>
</reference>
<dbReference type="InterPro" id="IPR015943">
    <property type="entry name" value="WD40/YVTN_repeat-like_dom_sf"/>
</dbReference>
<evidence type="ECO:0000256" key="4">
    <source>
        <dbReference type="ARBA" id="ARBA00023204"/>
    </source>
</evidence>
<evidence type="ECO:0000256" key="6">
    <source>
        <dbReference type="SAM" id="MobiDB-lite"/>
    </source>
</evidence>
<sequence length="457" mass="50161">MNAYLLNRSLGLNSPRVIERALNVHLLHALQPTGTQFHGEDSRDVSPETGVERRSLAHASGVNAITIDKFEGRYLLSGGADSSIAIWDLESGLRMADSYTPLSSVHRTAKEHKFGITQLCFYPFDSLAFLSSSYDHTIKIYSSETLSTSASFDLGSVVYTLALSSIASHLLVACATQHPAVRLVDLRSGASTHSLAGHGGAVLSVSWSPVHEHILASGSIDGTVRFWDIRRSVGEIGVLDMEDSVGILGRGGFDAETRHRERGRAHAGAVNGIAWSDNGHHLISVGHDERIRVWDTSSGANTLANFGPMVRNSHLSALIPLLAPSGLVPSEKDVLLYPNENEILMYELFEGNLLKRLKRHNHAATVSNTSFIAGKRNTNRITALAWRPHNIEVYSAHSDGSIGAWMPRTSEDALLDEEENDLNGNRDQEENKKRKRETLEDIYRDLTKQRITFGSEA</sequence>
<dbReference type="PROSITE" id="PS50294">
    <property type="entry name" value="WD_REPEATS_REGION"/>
    <property type="match status" value="3"/>
</dbReference>
<dbReference type="Proteomes" id="UP000250140">
    <property type="component" value="Unassembled WGS sequence"/>
</dbReference>
<dbReference type="InterPro" id="IPR001680">
    <property type="entry name" value="WD40_rpt"/>
</dbReference>
<feature type="repeat" description="WD" evidence="5">
    <location>
        <begin position="195"/>
        <end position="230"/>
    </location>
</feature>
<keyword evidence="1 5" id="KW-0853">WD repeat</keyword>
<dbReference type="GO" id="GO:0006283">
    <property type="term" value="P:transcription-coupled nucleotide-excision repair"/>
    <property type="evidence" value="ECO:0007669"/>
    <property type="project" value="InterPro"/>
</dbReference>
<feature type="region of interest" description="Disordered" evidence="6">
    <location>
        <begin position="416"/>
        <end position="435"/>
    </location>
</feature>
<accession>A0A8E2EWP0</accession>
<protein>
    <submittedName>
        <fullName evidence="7">WD40 repeat-like protein</fullName>
    </submittedName>
</protein>
<proteinExistence type="predicted"/>
<dbReference type="InterPro" id="IPR020472">
    <property type="entry name" value="WD40_PAC1"/>
</dbReference>
<dbReference type="InterPro" id="IPR042238">
    <property type="entry name" value="Rad28/ERCC8/Ckn1/ATCSA-1"/>
</dbReference>
<dbReference type="PROSITE" id="PS50082">
    <property type="entry name" value="WD_REPEATS_2"/>
    <property type="match status" value="3"/>
</dbReference>
<name>A0A8E2EWP0_9PEZI</name>
<dbReference type="GO" id="GO:0031464">
    <property type="term" value="C:Cul4A-RING E3 ubiquitin ligase complex"/>
    <property type="evidence" value="ECO:0007669"/>
    <property type="project" value="TreeGrafter"/>
</dbReference>
<keyword evidence="8" id="KW-1185">Reference proteome</keyword>